<evidence type="ECO:0000313" key="2">
    <source>
        <dbReference type="EMBL" id="RSV00680.1"/>
    </source>
</evidence>
<keyword evidence="3" id="KW-1185">Reference proteome</keyword>
<organism evidence="1 3">
    <name type="scientific">Sphingomonas koreensis</name>
    <dbReference type="NCBI Taxonomy" id="93064"/>
    <lineage>
        <taxon>Bacteria</taxon>
        <taxon>Pseudomonadati</taxon>
        <taxon>Pseudomonadota</taxon>
        <taxon>Alphaproteobacteria</taxon>
        <taxon>Sphingomonadales</taxon>
        <taxon>Sphingomonadaceae</taxon>
        <taxon>Sphingomonas</taxon>
    </lineage>
</organism>
<dbReference type="RefSeq" id="WP_075150321.1">
    <property type="nucleotide sequence ID" value="NZ_CP018820.1"/>
</dbReference>
<evidence type="ECO:0000313" key="3">
    <source>
        <dbReference type="Proteomes" id="UP000185161"/>
    </source>
</evidence>
<protein>
    <submittedName>
        <fullName evidence="1">Uncharacterized protein</fullName>
    </submittedName>
</protein>
<dbReference type="Proteomes" id="UP000185161">
    <property type="component" value="Chromosome"/>
</dbReference>
<evidence type="ECO:0000313" key="4">
    <source>
        <dbReference type="Proteomes" id="UP000286681"/>
    </source>
</evidence>
<reference evidence="1" key="1">
    <citation type="submission" date="2016-12" db="EMBL/GenBank/DDBJ databases">
        <title>Whole genome sequencing of Sphingomonas koreensis.</title>
        <authorList>
            <person name="Conlan S."/>
            <person name="Thomas P.J."/>
            <person name="Mullikin J."/>
            <person name="Palmore T.N."/>
            <person name="Frank K.M."/>
            <person name="Segre J.A."/>
        </authorList>
    </citation>
    <scope>NUCLEOTIDE SEQUENCE</scope>
    <source>
        <strain evidence="1">ABOJV</strain>
    </source>
</reference>
<name>A0A1L6J5L2_9SPHN</name>
<reference evidence="2 4" key="3">
    <citation type="submission" date="2018-07" db="EMBL/GenBank/DDBJ databases">
        <title>Genomic and Epidemiologic Investigation of an Indolent Hospital Outbreak.</title>
        <authorList>
            <person name="Johnson R.C."/>
            <person name="Deming C."/>
            <person name="Conlan S."/>
            <person name="Zellmer C.J."/>
            <person name="Michelin A.V."/>
            <person name="Lee-Lin S."/>
            <person name="Thomas P.J."/>
            <person name="Park M."/>
            <person name="Weingarten R.A."/>
            <person name="Less J."/>
            <person name="Dekker J.P."/>
            <person name="Frank K.M."/>
            <person name="Musser K.A."/>
            <person name="Mcquiston J.R."/>
            <person name="Henderson D.K."/>
            <person name="Lau A.F."/>
            <person name="Palmore T.N."/>
            <person name="Segre J.A."/>
        </authorList>
    </citation>
    <scope>NUCLEOTIDE SEQUENCE [LARGE SCALE GENOMIC DNA]</scope>
    <source>
        <strain evidence="2 4">SK-NIH.Env10_0317</strain>
    </source>
</reference>
<gene>
    <name evidence="1" type="ORF">BRX40_00665</name>
    <name evidence="2" type="ORF">CA257_16500</name>
</gene>
<reference evidence="3" key="2">
    <citation type="submission" date="2016-12" db="EMBL/GenBank/DDBJ databases">
        <title>Whole genome sequencing of Sphingomonas sp. ABOJV.</title>
        <authorList>
            <person name="Conlan S."/>
            <person name="Thomas P.J."/>
            <person name="Mullikin J."/>
            <person name="Palmore T.N."/>
            <person name="Frank K.M."/>
            <person name="Segre J.A."/>
        </authorList>
    </citation>
    <scope>NUCLEOTIDE SEQUENCE [LARGE SCALE GENOMIC DNA]</scope>
    <source>
        <strain evidence="3">ABOJV</strain>
    </source>
</reference>
<dbReference type="EMBL" id="QQWO01000015">
    <property type="protein sequence ID" value="RSV00680.1"/>
    <property type="molecule type" value="Genomic_DNA"/>
</dbReference>
<dbReference type="EMBL" id="CP018820">
    <property type="protein sequence ID" value="APR51137.1"/>
    <property type="molecule type" value="Genomic_DNA"/>
</dbReference>
<sequence>MSYVDNLIANGTNFRVERKESSASFRPVSPSLSDLDAFQTVVRDLRANEGNGYRIHLAHPVRDHGQGLFDLVLVTFEDD</sequence>
<evidence type="ECO:0000313" key="1">
    <source>
        <dbReference type="EMBL" id="APR51137.1"/>
    </source>
</evidence>
<accession>A0A1L6J5L2</accession>
<dbReference type="OrthoDB" id="7572989at2"/>
<dbReference type="Proteomes" id="UP000286681">
    <property type="component" value="Unassembled WGS sequence"/>
</dbReference>
<dbReference type="GeneID" id="44131068"/>
<proteinExistence type="predicted"/>
<dbReference type="AlphaFoldDB" id="A0A1L6J5L2"/>
<dbReference type="KEGG" id="skr:BRX40_00665"/>